<dbReference type="EMBL" id="JAUZVY010000002">
    <property type="protein sequence ID" value="MDP4528842.1"/>
    <property type="molecule type" value="Genomic_DNA"/>
</dbReference>
<dbReference type="PANTHER" id="PTHR34385:SF1">
    <property type="entry name" value="PEPTIDOGLYCAN L-ALANYL-D-GLUTAMATE ENDOPEPTIDASE CWLK"/>
    <property type="match status" value="1"/>
</dbReference>
<evidence type="ECO:0000313" key="3">
    <source>
        <dbReference type="Proteomes" id="UP001236258"/>
    </source>
</evidence>
<dbReference type="InterPro" id="IPR052179">
    <property type="entry name" value="DD-CPase-like"/>
</dbReference>
<protein>
    <submittedName>
        <fullName evidence="2">M15 family metallopeptidase</fullName>
    </submittedName>
</protein>
<dbReference type="SUPFAM" id="SSF55166">
    <property type="entry name" value="Hedgehog/DD-peptidase"/>
    <property type="match status" value="1"/>
</dbReference>
<dbReference type="PANTHER" id="PTHR34385">
    <property type="entry name" value="D-ALANYL-D-ALANINE CARBOXYPEPTIDASE"/>
    <property type="match status" value="1"/>
</dbReference>
<dbReference type="InterPro" id="IPR009045">
    <property type="entry name" value="Zn_M74/Hedgehog-like"/>
</dbReference>
<evidence type="ECO:0000259" key="1">
    <source>
        <dbReference type="Pfam" id="PF02557"/>
    </source>
</evidence>
<feature type="domain" description="D-alanyl-D-alanine carboxypeptidase-like core" evidence="1">
    <location>
        <begin position="26"/>
        <end position="181"/>
    </location>
</feature>
<name>A0ABT9GPF1_9GAMM</name>
<proteinExistence type="predicted"/>
<dbReference type="Proteomes" id="UP001236258">
    <property type="component" value="Unassembled WGS sequence"/>
</dbReference>
<reference evidence="2 3" key="1">
    <citation type="submission" date="2023-08" db="EMBL/GenBank/DDBJ databases">
        <authorList>
            <person name="Joshi A."/>
            <person name="Thite S."/>
        </authorList>
    </citation>
    <scope>NUCLEOTIDE SEQUENCE [LARGE SCALE GENOMIC DNA]</scope>
    <source>
        <strain evidence="2 3">1E1</strain>
    </source>
</reference>
<dbReference type="InterPro" id="IPR003709">
    <property type="entry name" value="VanY-like_core_dom"/>
</dbReference>
<evidence type="ECO:0000313" key="2">
    <source>
        <dbReference type="EMBL" id="MDP4528842.1"/>
    </source>
</evidence>
<comment type="caution">
    <text evidence="2">The sequence shown here is derived from an EMBL/GenBank/DDBJ whole genome shotgun (WGS) entry which is preliminary data.</text>
</comment>
<accession>A0ABT9GPF1</accession>
<organism evidence="2 3">
    <name type="scientific">Alkalimonas delamerensis</name>
    <dbReference type="NCBI Taxonomy" id="265981"/>
    <lineage>
        <taxon>Bacteria</taxon>
        <taxon>Pseudomonadati</taxon>
        <taxon>Pseudomonadota</taxon>
        <taxon>Gammaproteobacteria</taxon>
        <taxon>Alkalimonas</taxon>
    </lineage>
</organism>
<dbReference type="Pfam" id="PF02557">
    <property type="entry name" value="VanY"/>
    <property type="match status" value="1"/>
</dbReference>
<dbReference type="Gene3D" id="3.30.1380.10">
    <property type="match status" value="1"/>
</dbReference>
<dbReference type="RefSeq" id="WP_305944945.1">
    <property type="nucleotide sequence ID" value="NZ_JAUZVY010000002.1"/>
</dbReference>
<dbReference type="CDD" id="cd14847">
    <property type="entry name" value="DD-carboxypeptidase_like"/>
    <property type="match status" value="1"/>
</dbReference>
<keyword evidence="3" id="KW-1185">Reference proteome</keyword>
<gene>
    <name evidence="2" type="ORF">Q3O59_07320</name>
</gene>
<sequence length="230" mass="25589">MIQSPLSASQLTGQDPSHLIELSDGNRLHPAAAKAWQQLCQLAAQDGIELAMVSGYRSYQRQALIWQQKYQGTRPVLDAQQRPVAMEQLSGWPKLEAILRFSALPGASRHHWGTELDVMDKTALPPGYQLKLTADEYQAGGVFARLGSWLQQHAAKAGFFLPYQSYRGGVAAEPWHISFKPLSEPCLSAFTPQMLRHALEQEPILGQELVLAQLPRIWSDYVQNICEASA</sequence>